<dbReference type="SUPFAM" id="SSF46955">
    <property type="entry name" value="Putative DNA-binding domain"/>
    <property type="match status" value="1"/>
</dbReference>
<evidence type="ECO:0000259" key="3">
    <source>
        <dbReference type="PROSITE" id="PS50937"/>
    </source>
</evidence>
<reference evidence="5" key="1">
    <citation type="journal article" date="2019" name="Int. J. Syst. Evol. Microbiol.">
        <title>The Global Catalogue of Microorganisms (GCM) 10K type strain sequencing project: providing services to taxonomists for standard genome sequencing and annotation.</title>
        <authorList>
            <consortium name="The Broad Institute Genomics Platform"/>
            <consortium name="The Broad Institute Genome Sequencing Center for Infectious Disease"/>
            <person name="Wu L."/>
            <person name="Ma J."/>
        </authorList>
    </citation>
    <scope>NUCLEOTIDE SEQUENCE [LARGE SCALE GENOMIC DNA]</scope>
    <source>
        <strain evidence="5">TBRC 1826</strain>
    </source>
</reference>
<feature type="compositionally biased region" description="Pro residues" evidence="2">
    <location>
        <begin position="114"/>
        <end position="124"/>
    </location>
</feature>
<gene>
    <name evidence="4" type="ORF">ACFOVU_09370</name>
</gene>
<feature type="domain" description="HTH merR-type" evidence="3">
    <location>
        <begin position="1"/>
        <end position="71"/>
    </location>
</feature>
<evidence type="ECO:0000313" key="4">
    <source>
        <dbReference type="EMBL" id="MFC3996122.1"/>
    </source>
</evidence>
<dbReference type="RefSeq" id="WP_378531900.1">
    <property type="nucleotide sequence ID" value="NZ_JBHSBH010000007.1"/>
</dbReference>
<dbReference type="Pfam" id="PF13411">
    <property type="entry name" value="MerR_1"/>
    <property type="match status" value="1"/>
</dbReference>
<proteinExistence type="predicted"/>
<dbReference type="CDD" id="cd00592">
    <property type="entry name" value="HTH_MerR-like"/>
    <property type="match status" value="1"/>
</dbReference>
<dbReference type="InterPro" id="IPR047057">
    <property type="entry name" value="MerR_fam"/>
</dbReference>
<evidence type="ECO:0000313" key="5">
    <source>
        <dbReference type="Proteomes" id="UP001595847"/>
    </source>
</evidence>
<organism evidence="4 5">
    <name type="scientific">Nocardiopsis sediminis</name>
    <dbReference type="NCBI Taxonomy" id="1778267"/>
    <lineage>
        <taxon>Bacteria</taxon>
        <taxon>Bacillati</taxon>
        <taxon>Actinomycetota</taxon>
        <taxon>Actinomycetes</taxon>
        <taxon>Streptosporangiales</taxon>
        <taxon>Nocardiopsidaceae</taxon>
        <taxon>Nocardiopsis</taxon>
    </lineage>
</organism>
<dbReference type="InterPro" id="IPR000551">
    <property type="entry name" value="MerR-type_HTH_dom"/>
</dbReference>
<sequence length="165" mass="17804">MSWSTREIADLAGISLRTVRHYHDVGLLDEPERRANGYKKYGVVHLVKVLRIKRLTDLGFSLSRIADMEDTGYPTAEDLRTHDTELAATIERLQRVRHEVGLLLTGSGSGSDPTQPPAAPPAEAPPAGCQSRTAKARPFAHRRPLPGPGLSRSAGPGRQAAGDPA</sequence>
<name>A0ABV8FJX0_9ACTN</name>
<dbReference type="PROSITE" id="PS50937">
    <property type="entry name" value="HTH_MERR_2"/>
    <property type="match status" value="1"/>
</dbReference>
<dbReference type="Gene3D" id="1.10.1660.10">
    <property type="match status" value="1"/>
</dbReference>
<dbReference type="InterPro" id="IPR009061">
    <property type="entry name" value="DNA-bd_dom_put_sf"/>
</dbReference>
<evidence type="ECO:0000256" key="2">
    <source>
        <dbReference type="SAM" id="MobiDB-lite"/>
    </source>
</evidence>
<dbReference type="Proteomes" id="UP001595847">
    <property type="component" value="Unassembled WGS sequence"/>
</dbReference>
<dbReference type="EMBL" id="JBHSBH010000007">
    <property type="protein sequence ID" value="MFC3996122.1"/>
    <property type="molecule type" value="Genomic_DNA"/>
</dbReference>
<keyword evidence="5" id="KW-1185">Reference proteome</keyword>
<dbReference type="PANTHER" id="PTHR30204:SF93">
    <property type="entry name" value="HTH MERR-TYPE DOMAIN-CONTAINING PROTEIN"/>
    <property type="match status" value="1"/>
</dbReference>
<dbReference type="SMART" id="SM00422">
    <property type="entry name" value="HTH_MERR"/>
    <property type="match status" value="1"/>
</dbReference>
<accession>A0ABV8FJX0</accession>
<feature type="compositionally biased region" description="Basic residues" evidence="2">
    <location>
        <begin position="134"/>
        <end position="144"/>
    </location>
</feature>
<protein>
    <submittedName>
        <fullName evidence="4">MerR family transcriptional regulator</fullName>
    </submittedName>
</protein>
<feature type="region of interest" description="Disordered" evidence="2">
    <location>
        <begin position="103"/>
        <end position="165"/>
    </location>
</feature>
<dbReference type="PANTHER" id="PTHR30204">
    <property type="entry name" value="REDOX-CYCLING DRUG-SENSING TRANSCRIPTIONAL ACTIVATOR SOXR"/>
    <property type="match status" value="1"/>
</dbReference>
<keyword evidence="1" id="KW-0238">DNA-binding</keyword>
<evidence type="ECO:0000256" key="1">
    <source>
        <dbReference type="ARBA" id="ARBA00023125"/>
    </source>
</evidence>
<comment type="caution">
    <text evidence="4">The sequence shown here is derived from an EMBL/GenBank/DDBJ whole genome shotgun (WGS) entry which is preliminary data.</text>
</comment>